<accession>A0ABR3B6L5</accession>
<keyword evidence="1" id="KW-0812">Transmembrane</keyword>
<name>A0ABR3B6L5_PHYBL</name>
<keyword evidence="3" id="KW-1185">Reference proteome</keyword>
<dbReference type="EMBL" id="JBCLYO010000003">
    <property type="protein sequence ID" value="KAL0091520.1"/>
    <property type="molecule type" value="Genomic_DNA"/>
</dbReference>
<sequence>MGAKRVFKHTHRPGFCIFISFLLYLFTFCYISYISLYFWPFNYHPPIMSLSIVQLPPLSRDRHAKHCTLPSLRSVCPDERPLPVRHHHNRTTSLPLRQQALSLDILVDAIDLDRRLENKYRQHCSHSHFRQALHSPYSASLFRKRIHSAPSRLSNPETCSTSSTCGTSTHWRVPLAEGEQSVCPEAAAAAIVQQHIARCLKR</sequence>
<keyword evidence="1" id="KW-1133">Transmembrane helix</keyword>
<evidence type="ECO:0000256" key="1">
    <source>
        <dbReference type="SAM" id="Phobius"/>
    </source>
</evidence>
<evidence type="ECO:0000313" key="2">
    <source>
        <dbReference type="EMBL" id="KAL0091520.1"/>
    </source>
</evidence>
<gene>
    <name evidence="2" type="ORF">J3Q64DRAFT_1724084</name>
</gene>
<keyword evidence="1" id="KW-0472">Membrane</keyword>
<reference evidence="2 3" key="1">
    <citation type="submission" date="2024-04" db="EMBL/GenBank/DDBJ databases">
        <title>Symmetric and asymmetric DNA N6-adenine methylation regulates different biological responses in Mucorales.</title>
        <authorList>
            <consortium name="Lawrence Berkeley National Laboratory"/>
            <person name="Lax C."/>
            <person name="Mondo S.J."/>
            <person name="Osorio-Concepcion M."/>
            <person name="Muszewska A."/>
            <person name="Corrochano-Luque M."/>
            <person name="Gutierrez G."/>
            <person name="Riley R."/>
            <person name="Lipzen A."/>
            <person name="Guo J."/>
            <person name="Hundley H."/>
            <person name="Amirebrahimi M."/>
            <person name="Ng V."/>
            <person name="Lorenzo-Gutierrez D."/>
            <person name="Binder U."/>
            <person name="Yang J."/>
            <person name="Song Y."/>
            <person name="Canovas D."/>
            <person name="Navarro E."/>
            <person name="Freitag M."/>
            <person name="Gabaldon T."/>
            <person name="Grigoriev I.V."/>
            <person name="Corrochano L.M."/>
            <person name="Nicolas F.E."/>
            <person name="Garre V."/>
        </authorList>
    </citation>
    <scope>NUCLEOTIDE SEQUENCE [LARGE SCALE GENOMIC DNA]</scope>
    <source>
        <strain evidence="2 3">L51</strain>
    </source>
</reference>
<protein>
    <submittedName>
        <fullName evidence="2">Uncharacterized protein</fullName>
    </submittedName>
</protein>
<evidence type="ECO:0000313" key="3">
    <source>
        <dbReference type="Proteomes" id="UP001448207"/>
    </source>
</evidence>
<proteinExistence type="predicted"/>
<organism evidence="2 3">
    <name type="scientific">Phycomyces blakesleeanus</name>
    <dbReference type="NCBI Taxonomy" id="4837"/>
    <lineage>
        <taxon>Eukaryota</taxon>
        <taxon>Fungi</taxon>
        <taxon>Fungi incertae sedis</taxon>
        <taxon>Mucoromycota</taxon>
        <taxon>Mucoromycotina</taxon>
        <taxon>Mucoromycetes</taxon>
        <taxon>Mucorales</taxon>
        <taxon>Phycomycetaceae</taxon>
        <taxon>Phycomyces</taxon>
    </lineage>
</organism>
<feature type="transmembrane region" description="Helical" evidence="1">
    <location>
        <begin position="15"/>
        <end position="39"/>
    </location>
</feature>
<comment type="caution">
    <text evidence="2">The sequence shown here is derived from an EMBL/GenBank/DDBJ whole genome shotgun (WGS) entry which is preliminary data.</text>
</comment>
<dbReference type="Proteomes" id="UP001448207">
    <property type="component" value="Unassembled WGS sequence"/>
</dbReference>